<proteinExistence type="predicted"/>
<gene>
    <name evidence="4" type="ORF">BSF38_00424</name>
</gene>
<keyword evidence="2" id="KW-0732">Signal</keyword>
<dbReference type="InterPro" id="IPR002035">
    <property type="entry name" value="VWF_A"/>
</dbReference>
<feature type="transmembrane region" description="Helical" evidence="1">
    <location>
        <begin position="338"/>
        <end position="359"/>
    </location>
</feature>
<dbReference type="OrthoDB" id="231581at2"/>
<dbReference type="PROSITE" id="PS50234">
    <property type="entry name" value="VWFA"/>
    <property type="match status" value="1"/>
</dbReference>
<evidence type="ECO:0000256" key="2">
    <source>
        <dbReference type="SAM" id="SignalP"/>
    </source>
</evidence>
<sequence length="366" mass="39630">MSRIVCNTGRRDPAFSPCGRRVLQPGLSASALLLFLALSSTLEAEEAPPPPEAGNTVVVTGASQQEFPRIAVQFELRRPDGTFLRDARKDEFRVAEDGKELPILEFQAPLTTESVATTIVLVVDRSLSMQEEDRMGSLKEAVATFLEKTPEGSRVAVVAFGSEVDLICPFTTDRDRVRAAVDRLHPGGATRFYDAVAEALAMLDHEHGRRAVLALTDGHDTSSQEANLPADIAAARRLGLPVYTLGLGTEEAIAGDALKALAESTRGQYYPAQRAEELKAVYTTIAERLGASYSLVYQSDRRLPDGTLRPVQVFHQSSRKAGETAVFIPGMVVPASGWSPLFLALTACLGLLMFLPSLLRRRPAQA</sequence>
<dbReference type="InterPro" id="IPR010916">
    <property type="entry name" value="TonB_box_CS"/>
</dbReference>
<dbReference type="RefSeq" id="WP_083712638.1">
    <property type="nucleotide sequence ID" value="NZ_CP019082.1"/>
</dbReference>
<accession>A0A1U7CJA1</accession>
<dbReference type="SMART" id="SM00327">
    <property type="entry name" value="VWA"/>
    <property type="match status" value="1"/>
</dbReference>
<reference evidence="5" key="1">
    <citation type="submission" date="2016-12" db="EMBL/GenBank/DDBJ databases">
        <title>Comparative genomics of four Isosphaeraceae planctomycetes: a common pool of plasmids and glycoside hydrolase genes.</title>
        <authorList>
            <person name="Ivanova A."/>
        </authorList>
    </citation>
    <scope>NUCLEOTIDE SEQUENCE [LARGE SCALE GENOMIC DNA]</scope>
    <source>
        <strain evidence="5">PX4</strain>
    </source>
</reference>
<evidence type="ECO:0000313" key="4">
    <source>
        <dbReference type="EMBL" id="APW59011.1"/>
    </source>
</evidence>
<dbReference type="Pfam" id="PF13519">
    <property type="entry name" value="VWA_2"/>
    <property type="match status" value="1"/>
</dbReference>
<dbReference type="EMBL" id="CP019082">
    <property type="protein sequence ID" value="APW59011.1"/>
    <property type="molecule type" value="Genomic_DNA"/>
</dbReference>
<keyword evidence="5" id="KW-1185">Reference proteome</keyword>
<dbReference type="Gene3D" id="3.40.50.410">
    <property type="entry name" value="von Willebrand factor, type A domain"/>
    <property type="match status" value="1"/>
</dbReference>
<dbReference type="PROSITE" id="PS00430">
    <property type="entry name" value="TONB_DEPENDENT_REC_1"/>
    <property type="match status" value="1"/>
</dbReference>
<dbReference type="SUPFAM" id="SSF53300">
    <property type="entry name" value="vWA-like"/>
    <property type="match status" value="1"/>
</dbReference>
<dbReference type="InterPro" id="IPR036465">
    <property type="entry name" value="vWFA_dom_sf"/>
</dbReference>
<evidence type="ECO:0000259" key="3">
    <source>
        <dbReference type="PROSITE" id="PS50234"/>
    </source>
</evidence>
<feature type="signal peptide" evidence="2">
    <location>
        <begin position="1"/>
        <end position="44"/>
    </location>
</feature>
<keyword evidence="1" id="KW-0812">Transmembrane</keyword>
<protein>
    <submittedName>
        <fullName evidence="4">von Willebrand factor related domain</fullName>
    </submittedName>
</protein>
<dbReference type="InterPro" id="IPR051266">
    <property type="entry name" value="CLCR"/>
</dbReference>
<dbReference type="STRING" id="1387353.BSF38_00424"/>
<dbReference type="NCBIfam" id="TIGR03436">
    <property type="entry name" value="acidobact_VWFA"/>
    <property type="match status" value="1"/>
</dbReference>
<dbReference type="CDD" id="cd00198">
    <property type="entry name" value="vWFA"/>
    <property type="match status" value="1"/>
</dbReference>
<feature type="chain" id="PRO_5012775538" evidence="2">
    <location>
        <begin position="45"/>
        <end position="366"/>
    </location>
</feature>
<keyword evidence="1" id="KW-0472">Membrane</keyword>
<dbReference type="Proteomes" id="UP000186309">
    <property type="component" value="Chromosome"/>
</dbReference>
<name>A0A1U7CJA1_9BACT</name>
<organism evidence="4 5">
    <name type="scientific">Paludisphaera borealis</name>
    <dbReference type="NCBI Taxonomy" id="1387353"/>
    <lineage>
        <taxon>Bacteria</taxon>
        <taxon>Pseudomonadati</taxon>
        <taxon>Planctomycetota</taxon>
        <taxon>Planctomycetia</taxon>
        <taxon>Isosphaerales</taxon>
        <taxon>Isosphaeraceae</taxon>
        <taxon>Paludisphaera</taxon>
    </lineage>
</organism>
<dbReference type="InterPro" id="IPR017802">
    <property type="entry name" value="VWFA-rel_acidobac-type"/>
</dbReference>
<dbReference type="PANTHER" id="PTHR10579:SF43">
    <property type="entry name" value="ZINC FINGER (C3HC4-TYPE RING FINGER) FAMILY PROTEIN"/>
    <property type="match status" value="1"/>
</dbReference>
<dbReference type="KEGG" id="pbor:BSF38_00424"/>
<keyword evidence="1" id="KW-1133">Transmembrane helix</keyword>
<dbReference type="AlphaFoldDB" id="A0A1U7CJA1"/>
<feature type="domain" description="VWFA" evidence="3">
    <location>
        <begin position="118"/>
        <end position="285"/>
    </location>
</feature>
<dbReference type="PANTHER" id="PTHR10579">
    <property type="entry name" value="CALCIUM-ACTIVATED CHLORIDE CHANNEL REGULATOR"/>
    <property type="match status" value="1"/>
</dbReference>
<evidence type="ECO:0000256" key="1">
    <source>
        <dbReference type="SAM" id="Phobius"/>
    </source>
</evidence>
<evidence type="ECO:0000313" key="5">
    <source>
        <dbReference type="Proteomes" id="UP000186309"/>
    </source>
</evidence>